<evidence type="ECO:0000313" key="2">
    <source>
        <dbReference type="Proteomes" id="UP000006562"/>
    </source>
</evidence>
<accession>A0A9P1JJS7</accession>
<protein>
    <submittedName>
        <fullName evidence="1">Uncharacterized protein</fullName>
    </submittedName>
</protein>
<dbReference type="EMBL" id="FN597644">
    <property type="protein sequence ID" value="CBI44036.1"/>
    <property type="molecule type" value="Genomic_DNA"/>
</dbReference>
<dbReference type="AlphaFoldDB" id="A0A9P1JJS7"/>
<name>A0A9P1JJS7_BACAS</name>
<evidence type="ECO:0000313" key="1">
    <source>
        <dbReference type="EMBL" id="CBI44036.1"/>
    </source>
</evidence>
<dbReference type="RefSeq" id="WP_013353337.1">
    <property type="nucleotide sequence ID" value="NC_014551.1"/>
</dbReference>
<dbReference type="Proteomes" id="UP000006562">
    <property type="component" value="Chromosome"/>
</dbReference>
<keyword evidence="2" id="KW-1185">Reference proteome</keyword>
<reference evidence="1 2" key="1">
    <citation type="journal article" date="2011" name="Int. J. Syst. Evol. Microbiol.">
        <title>Relationship of Bacillus amyloliquefaciens clades associated with strains DSM 7T and FZB42T: a proposal for Bacillus amyloliquefaciens subsp. amyloliquefaciens subsp. nov. and Bacillus amyloliquefaciens subsp. plantarum subsp. nov. based on complete genome sequence comparisons.</title>
        <authorList>
            <person name="Borriss R."/>
            <person name="Chen X.H."/>
            <person name="Rueckert C."/>
            <person name="Blom J."/>
            <person name="Becker A."/>
            <person name="Baumgarth B."/>
            <person name="Fan B."/>
            <person name="Pukall R."/>
            <person name="Schumann P."/>
            <person name="Sproer C."/>
            <person name="Junge H."/>
            <person name="Vater J."/>
            <person name="Puhler A."/>
            <person name="Klenk H.P."/>
        </authorList>
    </citation>
    <scope>NUCLEOTIDE SEQUENCE [LARGE SCALE GENOMIC DNA]</scope>
    <source>
        <strain evidence="2">DSM 7</strain>
    </source>
</reference>
<reference evidence="2" key="2">
    <citation type="journal article" date="2011" name="J. Biotechnol.">
        <title>Genome sequence of B. amyloliquefaciens type strain DSM7(T) reveals differences to plant-associated B. amyloliquefaciens FZB42.</title>
        <authorList>
            <person name="Ruckert C."/>
            <person name="Blom J."/>
            <person name="Chen X."/>
            <person name="Reva O."/>
            <person name="Borriss R."/>
        </authorList>
    </citation>
    <scope>NUCLEOTIDE SEQUENCE [LARGE SCALE GENOMIC DNA]</scope>
    <source>
        <strain evidence="2">DSM 7</strain>
    </source>
</reference>
<proteinExistence type="predicted"/>
<organism evidence="1 2">
    <name type="scientific">Bacillus amyloliquefaciens (strain ATCC 23350 / DSM 7 / BCRC 11601 / CCUG 28519 / NBRC 15535 / NRRL B-14393 / F)</name>
    <dbReference type="NCBI Taxonomy" id="692420"/>
    <lineage>
        <taxon>Bacteria</taxon>
        <taxon>Bacillati</taxon>
        <taxon>Bacillota</taxon>
        <taxon>Bacilli</taxon>
        <taxon>Bacillales</taxon>
        <taxon>Bacillaceae</taxon>
        <taxon>Bacillus</taxon>
        <taxon>Bacillus amyloliquefaciens group</taxon>
    </lineage>
</organism>
<sequence length="59" mass="7080">MNKYAVFYDYCDPFILFFDTEEEASKEFENRIEEDDEDSGIGVYMAKVIKVHNERDEDE</sequence>
<gene>
    <name evidence="1" type="ordered locus">BAMF_2910</name>
</gene>
<dbReference type="KEGG" id="bao:BAMF_2910"/>